<keyword evidence="4" id="KW-1185">Reference proteome</keyword>
<dbReference type="RefSeq" id="WP_016481449.1">
    <property type="nucleotide sequence ID" value="NC_021487.1"/>
</dbReference>
<dbReference type="AlphaFoldDB" id="S0ESL3"/>
<dbReference type="STRING" id="454171.CP488_01115"/>
<gene>
    <name evidence="3" type="ORF">CCALI_00045</name>
</gene>
<organism evidence="3 4">
    <name type="scientific">Chthonomonas calidirosea (strain DSM 23976 / ICMP 18418 / T49)</name>
    <dbReference type="NCBI Taxonomy" id="1303518"/>
    <lineage>
        <taxon>Bacteria</taxon>
        <taxon>Bacillati</taxon>
        <taxon>Armatimonadota</taxon>
        <taxon>Chthonomonadia</taxon>
        <taxon>Chthonomonadales</taxon>
        <taxon>Chthonomonadaceae</taxon>
        <taxon>Chthonomonas</taxon>
    </lineage>
</organism>
<protein>
    <submittedName>
        <fullName evidence="3">Uncharacterized protein</fullName>
    </submittedName>
</protein>
<dbReference type="HOGENOM" id="CLU_2435533_0_0_0"/>
<feature type="transmembrane region" description="Helical" evidence="2">
    <location>
        <begin position="12"/>
        <end position="33"/>
    </location>
</feature>
<evidence type="ECO:0000256" key="1">
    <source>
        <dbReference type="SAM" id="MobiDB-lite"/>
    </source>
</evidence>
<dbReference type="EMBL" id="HF951689">
    <property type="protein sequence ID" value="CCW33885.1"/>
    <property type="molecule type" value="Genomic_DNA"/>
</dbReference>
<keyword evidence="2" id="KW-0812">Transmembrane</keyword>
<evidence type="ECO:0000256" key="2">
    <source>
        <dbReference type="SAM" id="Phobius"/>
    </source>
</evidence>
<dbReference type="KEGG" id="ccz:CCALI_00045"/>
<proteinExistence type="predicted"/>
<dbReference type="InParanoid" id="S0ESL3"/>
<dbReference type="Proteomes" id="UP000014227">
    <property type="component" value="Chromosome I"/>
</dbReference>
<feature type="region of interest" description="Disordered" evidence="1">
    <location>
        <begin position="59"/>
        <end position="90"/>
    </location>
</feature>
<evidence type="ECO:0000313" key="4">
    <source>
        <dbReference type="Proteomes" id="UP000014227"/>
    </source>
</evidence>
<keyword evidence="2" id="KW-1133">Transmembrane helix</keyword>
<name>S0ESL3_CHTCT</name>
<dbReference type="PATRIC" id="fig|1303518.3.peg.47"/>
<reference evidence="4" key="1">
    <citation type="submission" date="2013-03" db="EMBL/GenBank/DDBJ databases">
        <title>Genome sequence of Chthonomonas calidirosea, the first sequenced genome from the Armatimonadetes phylum (formally candidate division OP10).</title>
        <authorList>
            <person name="Lee K.C.Y."/>
            <person name="Morgan X.C."/>
            <person name="Dunfield P.F."/>
            <person name="Tamas I."/>
            <person name="Houghton K.M."/>
            <person name="Vyssotski M."/>
            <person name="Ryan J.L.J."/>
            <person name="Lagutin K."/>
            <person name="McDonald I.R."/>
            <person name="Stott M.B."/>
        </authorList>
    </citation>
    <scope>NUCLEOTIDE SEQUENCE [LARGE SCALE GENOMIC DNA]</scope>
    <source>
        <strain evidence="4">DSM 23976 / ICMP 18418 / T49</strain>
    </source>
</reference>
<keyword evidence="2" id="KW-0472">Membrane</keyword>
<accession>S0ESL3</accession>
<sequence>MADWRSLKEVSLSPTVGGIIIVVVVLIVAFFLWHSTGKPEPNPQVENAIRAEFARPNTIGIGAQKQNQNPYGGGSTGGLPAPSTMPGGTR</sequence>
<evidence type="ECO:0000313" key="3">
    <source>
        <dbReference type="EMBL" id="CCW33885.1"/>
    </source>
</evidence>